<dbReference type="HAMAP" id="MF_01201">
    <property type="entry name" value="Ala_racemase"/>
    <property type="match status" value="1"/>
</dbReference>
<dbReference type="PANTHER" id="PTHR30511:SF0">
    <property type="entry name" value="ALANINE RACEMASE, CATABOLIC-RELATED"/>
    <property type="match status" value="1"/>
</dbReference>
<keyword evidence="5 7" id="KW-0663">Pyridoxal phosphate</keyword>
<feature type="binding site" evidence="7 9">
    <location>
        <position position="305"/>
    </location>
    <ligand>
        <name>substrate</name>
    </ligand>
</feature>
<dbReference type="SUPFAM" id="SSF50621">
    <property type="entry name" value="Alanine racemase C-terminal domain-like"/>
    <property type="match status" value="1"/>
</dbReference>
<dbReference type="Proteomes" id="UP000278398">
    <property type="component" value="Unassembled WGS sequence"/>
</dbReference>
<dbReference type="GO" id="GO:0005829">
    <property type="term" value="C:cytosol"/>
    <property type="evidence" value="ECO:0007669"/>
    <property type="project" value="TreeGrafter"/>
</dbReference>
<evidence type="ECO:0000256" key="6">
    <source>
        <dbReference type="ARBA" id="ARBA00023235"/>
    </source>
</evidence>
<gene>
    <name evidence="11" type="primary">alr</name>
    <name evidence="11" type="ORF">EJC49_13360</name>
</gene>
<dbReference type="EMBL" id="RWKW01000046">
    <property type="protein sequence ID" value="RST85930.1"/>
    <property type="molecule type" value="Genomic_DNA"/>
</dbReference>
<evidence type="ECO:0000256" key="1">
    <source>
        <dbReference type="ARBA" id="ARBA00000316"/>
    </source>
</evidence>
<dbReference type="EC" id="5.1.1.1" evidence="4 7"/>
<dbReference type="GO" id="GO:0030170">
    <property type="term" value="F:pyridoxal phosphate binding"/>
    <property type="evidence" value="ECO:0007669"/>
    <property type="project" value="UniProtKB-UniRule"/>
</dbReference>
<evidence type="ECO:0000256" key="8">
    <source>
        <dbReference type="PIRSR" id="PIRSR600821-50"/>
    </source>
</evidence>
<dbReference type="NCBIfam" id="TIGR00492">
    <property type="entry name" value="alr"/>
    <property type="match status" value="1"/>
</dbReference>
<comment type="cofactor">
    <cofactor evidence="2 7 8">
        <name>pyridoxal 5'-phosphate</name>
        <dbReference type="ChEBI" id="CHEBI:597326"/>
    </cofactor>
</comment>
<comment type="function">
    <text evidence="7">Catalyzes the interconversion of L-alanine and D-alanine. May also act on other amino acids.</text>
</comment>
<comment type="caution">
    <text evidence="11">The sequence shown here is derived from an EMBL/GenBank/DDBJ whole genome shotgun (WGS) entry which is preliminary data.</text>
</comment>
<feature type="domain" description="Alanine racemase C-terminal" evidence="10">
    <location>
        <begin position="226"/>
        <end position="362"/>
    </location>
</feature>
<evidence type="ECO:0000256" key="2">
    <source>
        <dbReference type="ARBA" id="ARBA00001933"/>
    </source>
</evidence>
<feature type="active site" description="Proton acceptor; specific for D-alanine" evidence="7">
    <location>
        <position position="28"/>
    </location>
</feature>
<dbReference type="InterPro" id="IPR011079">
    <property type="entry name" value="Ala_racemase_C"/>
</dbReference>
<evidence type="ECO:0000256" key="3">
    <source>
        <dbReference type="ARBA" id="ARBA00007880"/>
    </source>
</evidence>
<protein>
    <recommendedName>
        <fullName evidence="4 7">Alanine racemase</fullName>
        <ecNumber evidence="4 7">5.1.1.1</ecNumber>
    </recommendedName>
</protein>
<dbReference type="OrthoDB" id="9813814at2"/>
<evidence type="ECO:0000256" key="7">
    <source>
        <dbReference type="HAMAP-Rule" id="MF_01201"/>
    </source>
</evidence>
<dbReference type="Gene3D" id="3.20.20.10">
    <property type="entry name" value="Alanine racemase"/>
    <property type="match status" value="1"/>
</dbReference>
<evidence type="ECO:0000313" key="11">
    <source>
        <dbReference type="EMBL" id="RST85930.1"/>
    </source>
</evidence>
<comment type="pathway">
    <text evidence="7">Amino-acid biosynthesis; D-alanine biosynthesis; D-alanine from L-alanine: step 1/1.</text>
</comment>
<dbReference type="Pfam" id="PF00842">
    <property type="entry name" value="Ala_racemase_C"/>
    <property type="match status" value="1"/>
</dbReference>
<dbReference type="PRINTS" id="PR00992">
    <property type="entry name" value="ALARACEMASE"/>
</dbReference>
<dbReference type="AlphaFoldDB" id="A0A429YWW6"/>
<accession>A0A429YWW6</accession>
<dbReference type="GO" id="GO:0030632">
    <property type="term" value="P:D-alanine biosynthetic process"/>
    <property type="evidence" value="ECO:0007669"/>
    <property type="project" value="UniProtKB-UniRule"/>
</dbReference>
<dbReference type="UniPathway" id="UPA00042">
    <property type="reaction ID" value="UER00497"/>
</dbReference>
<keyword evidence="6 7" id="KW-0413">Isomerase</keyword>
<feature type="modified residue" description="N6-(pyridoxal phosphate)lysine" evidence="7 8">
    <location>
        <position position="28"/>
    </location>
</feature>
<dbReference type="InterPro" id="IPR000821">
    <property type="entry name" value="Ala_racemase"/>
</dbReference>
<evidence type="ECO:0000313" key="12">
    <source>
        <dbReference type="Proteomes" id="UP000278398"/>
    </source>
</evidence>
<evidence type="ECO:0000259" key="10">
    <source>
        <dbReference type="SMART" id="SM01005"/>
    </source>
</evidence>
<comment type="catalytic activity">
    <reaction evidence="1 7">
        <text>L-alanine = D-alanine</text>
        <dbReference type="Rhea" id="RHEA:20249"/>
        <dbReference type="ChEBI" id="CHEBI:57416"/>
        <dbReference type="ChEBI" id="CHEBI:57972"/>
        <dbReference type="EC" id="5.1.1.1"/>
    </reaction>
</comment>
<comment type="similarity">
    <text evidence="3 7">Belongs to the alanine racemase family.</text>
</comment>
<dbReference type="InterPro" id="IPR029066">
    <property type="entry name" value="PLP-binding_barrel"/>
</dbReference>
<sequence length="370" mass="38843">MVDLRALRSNYRALAKVVGRARVAGIVKADAYGLGIAQVVPALTAEGCDTFFVATADEGMATRRAAPDARIFVLNSLFSEDAAALFASQRLTPVLNGATDIALWERHCAKPGTDKSCAIQVDTGLNRLGLTVPQAIAYAADNALTRAIEPVLLMSHLACGDERDHPLNRKQLAAFNAVRAAFPGVAASLANSSGLLLGREFHLDLVRPGIAVYGGAPSSSVTMKTVVTAEARILQVRRAQAGDVVSYGATQVLERDSLIAIAAVGYADGLLRSSSGSGVPMRALRPGGFGAIRGQRVPILGRVTMDLTMFDVTDLGPDTVLPGNFIQLFGPDLPIDEAASAAGTIAYELLTGLSRRYTRFHVGIDEATGA</sequence>
<dbReference type="PROSITE" id="PS00395">
    <property type="entry name" value="ALANINE_RACEMASE"/>
    <property type="match status" value="1"/>
</dbReference>
<dbReference type="CDD" id="cd00430">
    <property type="entry name" value="PLPDE_III_AR"/>
    <property type="match status" value="1"/>
</dbReference>
<feature type="active site" description="Proton acceptor; specific for L-alanine" evidence="7">
    <location>
        <position position="247"/>
    </location>
</feature>
<dbReference type="InterPro" id="IPR001608">
    <property type="entry name" value="Ala_racemase_N"/>
</dbReference>
<evidence type="ECO:0000256" key="9">
    <source>
        <dbReference type="PIRSR" id="PIRSR600821-52"/>
    </source>
</evidence>
<dbReference type="SMART" id="SM01005">
    <property type="entry name" value="Ala_racemase_C"/>
    <property type="match status" value="1"/>
</dbReference>
<name>A0A429YWW6_9HYPH</name>
<evidence type="ECO:0000256" key="5">
    <source>
        <dbReference type="ARBA" id="ARBA00022898"/>
    </source>
</evidence>
<reference evidence="11 12" key="1">
    <citation type="submission" date="2018-12" db="EMBL/GenBank/DDBJ databases">
        <title>Mesorhizobium carbonis sp. nov., isolated from coal mine water.</title>
        <authorList>
            <person name="Xin W."/>
            <person name="Xu Z."/>
            <person name="Xiang F."/>
            <person name="Zhang J."/>
            <person name="Xi L."/>
            <person name="Liu J."/>
        </authorList>
    </citation>
    <scope>NUCLEOTIDE SEQUENCE [LARGE SCALE GENOMIC DNA]</scope>
    <source>
        <strain evidence="11 12">B2.3</strain>
    </source>
</reference>
<dbReference type="Pfam" id="PF01168">
    <property type="entry name" value="Ala_racemase_N"/>
    <property type="match status" value="1"/>
</dbReference>
<dbReference type="Gene3D" id="2.40.37.10">
    <property type="entry name" value="Lyase, Ornithine Decarboxylase, Chain A, domain 1"/>
    <property type="match status" value="1"/>
</dbReference>
<dbReference type="GO" id="GO:0008784">
    <property type="term" value="F:alanine racemase activity"/>
    <property type="evidence" value="ECO:0007669"/>
    <property type="project" value="UniProtKB-UniRule"/>
</dbReference>
<dbReference type="PANTHER" id="PTHR30511">
    <property type="entry name" value="ALANINE RACEMASE"/>
    <property type="match status" value="1"/>
</dbReference>
<dbReference type="InterPro" id="IPR020622">
    <property type="entry name" value="Ala_racemase_pyridoxalP-BS"/>
</dbReference>
<evidence type="ECO:0000256" key="4">
    <source>
        <dbReference type="ARBA" id="ARBA00013089"/>
    </source>
</evidence>
<keyword evidence="12" id="KW-1185">Reference proteome</keyword>
<proteinExistence type="inferred from homology"/>
<feature type="binding site" evidence="7 9">
    <location>
        <position position="127"/>
    </location>
    <ligand>
        <name>substrate</name>
    </ligand>
</feature>
<dbReference type="SUPFAM" id="SSF51419">
    <property type="entry name" value="PLP-binding barrel"/>
    <property type="match status" value="1"/>
</dbReference>
<dbReference type="InterPro" id="IPR009006">
    <property type="entry name" value="Ala_racemase/Decarboxylase_C"/>
</dbReference>
<organism evidence="11 12">
    <name type="scientific">Aquibium carbonis</name>
    <dbReference type="NCBI Taxonomy" id="2495581"/>
    <lineage>
        <taxon>Bacteria</taxon>
        <taxon>Pseudomonadati</taxon>
        <taxon>Pseudomonadota</taxon>
        <taxon>Alphaproteobacteria</taxon>
        <taxon>Hyphomicrobiales</taxon>
        <taxon>Phyllobacteriaceae</taxon>
        <taxon>Aquibium</taxon>
    </lineage>
</organism>